<dbReference type="Pfam" id="PF00685">
    <property type="entry name" value="Sulfotransfer_1"/>
    <property type="match status" value="1"/>
</dbReference>
<evidence type="ECO:0000256" key="1">
    <source>
        <dbReference type="SAM" id="MobiDB-lite"/>
    </source>
</evidence>
<dbReference type="GO" id="GO:0006044">
    <property type="term" value="P:N-acetylglucosamine metabolic process"/>
    <property type="evidence" value="ECO:0007669"/>
    <property type="project" value="TreeGrafter"/>
</dbReference>
<dbReference type="GO" id="GO:0001517">
    <property type="term" value="F:N-acetylglucosamine 6-O-sulfotransferase activity"/>
    <property type="evidence" value="ECO:0007669"/>
    <property type="project" value="TreeGrafter"/>
</dbReference>
<dbReference type="PANTHER" id="PTHR10704:SF44">
    <property type="entry name" value="LD35051P-RELATED"/>
    <property type="match status" value="1"/>
</dbReference>
<evidence type="ECO:0000313" key="4">
    <source>
        <dbReference type="EMBL" id="CDW17914.1"/>
    </source>
</evidence>
<reference evidence="4" key="1">
    <citation type="submission" date="2014-05" db="EMBL/GenBank/DDBJ databases">
        <authorList>
            <person name="Chronopoulou M."/>
        </authorList>
    </citation>
    <scope>NUCLEOTIDE SEQUENCE</scope>
    <source>
        <tissue evidence="4">Whole organism</tissue>
    </source>
</reference>
<feature type="domain" description="Sulfotransferase" evidence="3">
    <location>
        <begin position="170"/>
        <end position="445"/>
    </location>
</feature>
<dbReference type="Gene3D" id="3.40.50.300">
    <property type="entry name" value="P-loop containing nucleotide triphosphate hydrolases"/>
    <property type="match status" value="1"/>
</dbReference>
<dbReference type="EMBL" id="HACA01000553">
    <property type="protein sequence ID" value="CDW17914.1"/>
    <property type="molecule type" value="Transcribed_RNA"/>
</dbReference>
<keyword evidence="2" id="KW-1133">Transmembrane helix</keyword>
<dbReference type="AlphaFoldDB" id="A0A0K2SW07"/>
<dbReference type="SUPFAM" id="SSF52540">
    <property type="entry name" value="P-loop containing nucleoside triphosphate hydrolases"/>
    <property type="match status" value="1"/>
</dbReference>
<sequence>MIRGRFTIYLTLLALSVIFMLGFFKQMFVMDVHPYNKDPAPREMFGDGPAPALSKREEDKSRIYKPNSRRLLNGQKKLFSKKSPFVRDSFFQFTDLNKIGLKNPNNYGIELFKYLLGKEYSKDGDFDWGSAVKYNPKQKLLLKDTVENILHPIAPEFRIGDALPDTFVRQIHIATSWRSGSTFLGDLLNHNMGSFYSFEPLHFESLSMSTERRLDLMNNIFKCNFHNKEVIGWMKHASKGENNFLFQHNFRSFKICENLLPGKVSCYMDKFQSPICSMSPIRVIKTVRFRVKLAEEFLKNDKDFPHFKMVVLVRDPRGTMHSRSHHSWCSGEECINSTVVCENLEKDAQSAYQLAKKYPGKVYLLRYEDICMNPYEEVKSLFEFLKLPRSKGLDNFIQKHMFGKESKKHPYSTFRKSDNIYMEWRKTVDMGYIEKIQKDCSIPMKTLGYHSFSSPFDRDNFTISVLSKASESIWPKNLS</sequence>
<dbReference type="PANTHER" id="PTHR10704">
    <property type="entry name" value="CARBOHYDRATE SULFOTRANSFERASE"/>
    <property type="match status" value="1"/>
</dbReference>
<dbReference type="InterPro" id="IPR027417">
    <property type="entry name" value="P-loop_NTPase"/>
</dbReference>
<protein>
    <recommendedName>
        <fullName evidence="3">Sulfotransferase domain-containing protein</fullName>
    </recommendedName>
</protein>
<feature type="transmembrane region" description="Helical" evidence="2">
    <location>
        <begin position="6"/>
        <end position="24"/>
    </location>
</feature>
<gene>
    <name evidence="4" type="primary">Dmoj\GI13660</name>
</gene>
<keyword evidence="2" id="KW-0812">Transmembrane</keyword>
<feature type="region of interest" description="Disordered" evidence="1">
    <location>
        <begin position="41"/>
        <end position="60"/>
    </location>
</feature>
<dbReference type="InterPro" id="IPR000863">
    <property type="entry name" value="Sulfotransferase_dom"/>
</dbReference>
<proteinExistence type="predicted"/>
<dbReference type="GO" id="GO:0006790">
    <property type="term" value="P:sulfur compound metabolic process"/>
    <property type="evidence" value="ECO:0007669"/>
    <property type="project" value="TreeGrafter"/>
</dbReference>
<keyword evidence="2" id="KW-0472">Membrane</keyword>
<name>A0A0K2SW07_LEPSM</name>
<dbReference type="InterPro" id="IPR051135">
    <property type="entry name" value="Gal/GlcNAc/GalNAc_ST"/>
</dbReference>
<evidence type="ECO:0000259" key="3">
    <source>
        <dbReference type="Pfam" id="PF00685"/>
    </source>
</evidence>
<dbReference type="OrthoDB" id="6138663at2759"/>
<organism evidence="4">
    <name type="scientific">Lepeophtheirus salmonis</name>
    <name type="common">Salmon louse</name>
    <name type="synonym">Caligus salmonis</name>
    <dbReference type="NCBI Taxonomy" id="72036"/>
    <lineage>
        <taxon>Eukaryota</taxon>
        <taxon>Metazoa</taxon>
        <taxon>Ecdysozoa</taxon>
        <taxon>Arthropoda</taxon>
        <taxon>Crustacea</taxon>
        <taxon>Multicrustacea</taxon>
        <taxon>Hexanauplia</taxon>
        <taxon>Copepoda</taxon>
        <taxon>Siphonostomatoida</taxon>
        <taxon>Caligidae</taxon>
        <taxon>Lepeophtheirus</taxon>
    </lineage>
</organism>
<evidence type="ECO:0000256" key="2">
    <source>
        <dbReference type="SAM" id="Phobius"/>
    </source>
</evidence>
<accession>A0A0K2SW07</accession>